<comment type="subcellular location">
    <subcellularLocation>
        <location evidence="1">Membrane</location>
        <topology evidence="1">Multi-pass membrane protein</topology>
    </subcellularLocation>
</comment>
<dbReference type="Pfam" id="PF04103">
    <property type="entry name" value="CD20"/>
    <property type="match status" value="1"/>
</dbReference>
<evidence type="ECO:0000256" key="7">
    <source>
        <dbReference type="SAM" id="Phobius"/>
    </source>
</evidence>
<accession>A0A8C6J3Y1</accession>
<keyword evidence="9" id="KW-1185">Reference proteome</keyword>
<dbReference type="InterPro" id="IPR007237">
    <property type="entry name" value="CD20-like"/>
</dbReference>
<evidence type="ECO:0000256" key="5">
    <source>
        <dbReference type="ARBA" id="ARBA00034309"/>
    </source>
</evidence>
<accession>A0A8V5H3Q8</accession>
<comment type="similarity">
    <text evidence="5">Belongs to the ENTREP family.</text>
</comment>
<keyword evidence="3 7" id="KW-1133">Transmembrane helix</keyword>
<evidence type="ECO:0000313" key="8">
    <source>
        <dbReference type="Ensembl" id="ENSMUNP00000006763.2"/>
    </source>
</evidence>
<dbReference type="PANTHER" id="PTHR17615">
    <property type="entry name" value="PROTEIN FAM189A"/>
    <property type="match status" value="1"/>
</dbReference>
<feature type="region of interest" description="Disordered" evidence="6">
    <location>
        <begin position="546"/>
        <end position="567"/>
    </location>
</feature>
<dbReference type="Ensembl" id="ENSMUNT00000007846.2">
    <property type="protein sequence ID" value="ENSMUNP00000006763.2"/>
    <property type="gene ID" value="ENSMUNG00000005442.2"/>
</dbReference>
<evidence type="ECO:0000256" key="1">
    <source>
        <dbReference type="ARBA" id="ARBA00004141"/>
    </source>
</evidence>
<gene>
    <name evidence="8" type="primary">ENTREP3</name>
</gene>
<evidence type="ECO:0000256" key="6">
    <source>
        <dbReference type="SAM" id="MobiDB-lite"/>
    </source>
</evidence>
<feature type="transmembrane region" description="Helical" evidence="7">
    <location>
        <begin position="31"/>
        <end position="54"/>
    </location>
</feature>
<sequence>MPSPSESSRSLTGRTSRSLTHLRVQRTWLQVLLVLGFIQVILGVLIVTFSLVAATITPSARIRHSCPSWAGFSVSPGLWGGGSDPAPFNRITFFTLLSVLGIMLSLAGSILSCQNAQLVKSLQACERERDSCVCCQARPEPPPGSCSRQSEILTMFPNPDCRSIRTALKDLLFSVCGLTVLSTIVCTLSAVVCCIQIFSLDIVHVLVPQRSSSVTLECTSPPDTFLQSMMDFEEFVPPVPPPPYYPPEYTCSSETDAQSITYNGSMDSPVPLYPTDFPPSYETVMGLRGDSQATLFDLPLTDGSHACACDRVPSIVLMSMDSGSLIMSEIMDIPGDSSPSEDSCLLELQGSMRSVDFVLFRSIQRSRADYCLSVDCGPFEEVPQPRVRGERSYSCSTAAEPGPDGVLGVGAVTHSCNRLEGLSRCAGPCFPEVRLKDKGALRGRGRPSGLGPCRTSGLGPGRLGQLRRNSEASCPASPGPEPNQRPLVRAHSDPGVPAAGRADFREVLYTKALEDTTSSSSADTGLCSEACLCHRSHCDSPPLLRAGSAGKSKALPSKVTEQLSKSTTRSMGDLKVCRGTRGLVARFLQRPKRSMEVPGHSSQGHKQVSSSGTGRPHDGIHLRSCGDLSSTSSLRRLLSARRLERGRPRSLSGTCKDSESVL</sequence>
<evidence type="ECO:0000256" key="2">
    <source>
        <dbReference type="ARBA" id="ARBA00022692"/>
    </source>
</evidence>
<evidence type="ECO:0000256" key="3">
    <source>
        <dbReference type="ARBA" id="ARBA00022989"/>
    </source>
</evidence>
<name>A0A8C6J3Y1_MELUD</name>
<feature type="region of interest" description="Disordered" evidence="6">
    <location>
        <begin position="643"/>
        <end position="662"/>
    </location>
</feature>
<dbReference type="AlphaFoldDB" id="A0A8C6J3Y1"/>
<keyword evidence="2 7" id="KW-0812">Transmembrane</keyword>
<feature type="transmembrane region" description="Helical" evidence="7">
    <location>
        <begin position="91"/>
        <end position="111"/>
    </location>
</feature>
<keyword evidence="4 7" id="KW-0472">Membrane</keyword>
<feature type="compositionally biased region" description="Polar residues" evidence="6">
    <location>
        <begin position="600"/>
        <end position="613"/>
    </location>
</feature>
<reference evidence="8" key="2">
    <citation type="submission" date="2025-08" db="UniProtKB">
        <authorList>
            <consortium name="Ensembl"/>
        </authorList>
    </citation>
    <scope>IDENTIFICATION</scope>
</reference>
<proteinExistence type="inferred from homology"/>
<evidence type="ECO:0000313" key="9">
    <source>
        <dbReference type="Proteomes" id="UP000694405"/>
    </source>
</evidence>
<dbReference type="Proteomes" id="UP000694405">
    <property type="component" value="Chromosome 20"/>
</dbReference>
<feature type="region of interest" description="Disordered" evidence="6">
    <location>
        <begin position="591"/>
        <end position="627"/>
    </location>
</feature>
<feature type="region of interest" description="Disordered" evidence="6">
    <location>
        <begin position="440"/>
        <end position="499"/>
    </location>
</feature>
<dbReference type="GO" id="GO:0016020">
    <property type="term" value="C:membrane"/>
    <property type="evidence" value="ECO:0007669"/>
    <property type="project" value="UniProtKB-SubCell"/>
</dbReference>
<dbReference type="PANTHER" id="PTHR17615:SF7">
    <property type="entry name" value="PROTEIN ENTREP3"/>
    <property type="match status" value="1"/>
</dbReference>
<protein>
    <submittedName>
        <fullName evidence="8">Uncharacterized protein</fullName>
    </submittedName>
</protein>
<reference evidence="8" key="1">
    <citation type="submission" date="2020-03" db="EMBL/GenBank/DDBJ databases">
        <title>Melopsittacus undulatus (budgerigar) genome, bMelUnd1, maternal haplotype with Z.</title>
        <authorList>
            <person name="Gedman G."/>
            <person name="Mountcastle J."/>
            <person name="Haase B."/>
            <person name="Formenti G."/>
            <person name="Wright T."/>
            <person name="Apodaca J."/>
            <person name="Pelan S."/>
            <person name="Chow W."/>
            <person name="Rhie A."/>
            <person name="Howe K."/>
            <person name="Fedrigo O."/>
            <person name="Jarvis E.D."/>
        </authorList>
    </citation>
    <scope>NUCLEOTIDE SEQUENCE [LARGE SCALE GENOMIC DNA]</scope>
</reference>
<feature type="transmembrane region" description="Helical" evidence="7">
    <location>
        <begin position="171"/>
        <end position="198"/>
    </location>
</feature>
<evidence type="ECO:0000256" key="4">
    <source>
        <dbReference type="ARBA" id="ARBA00023136"/>
    </source>
</evidence>
<organism evidence="8 9">
    <name type="scientific">Melopsittacus undulatus</name>
    <name type="common">Budgerigar</name>
    <name type="synonym">Psittacus undulatus</name>
    <dbReference type="NCBI Taxonomy" id="13146"/>
    <lineage>
        <taxon>Eukaryota</taxon>
        <taxon>Metazoa</taxon>
        <taxon>Chordata</taxon>
        <taxon>Craniata</taxon>
        <taxon>Vertebrata</taxon>
        <taxon>Euteleostomi</taxon>
        <taxon>Archelosauria</taxon>
        <taxon>Archosauria</taxon>
        <taxon>Dinosauria</taxon>
        <taxon>Saurischia</taxon>
        <taxon>Theropoda</taxon>
        <taxon>Coelurosauria</taxon>
        <taxon>Aves</taxon>
        <taxon>Neognathae</taxon>
        <taxon>Neoaves</taxon>
        <taxon>Telluraves</taxon>
        <taxon>Australaves</taxon>
        <taxon>Psittaciformes</taxon>
        <taxon>Psittaculidae</taxon>
        <taxon>Melopsittacus</taxon>
    </lineage>
</organism>
<reference evidence="8" key="3">
    <citation type="submission" date="2025-09" db="UniProtKB">
        <authorList>
            <consortium name="Ensembl"/>
        </authorList>
    </citation>
    <scope>IDENTIFICATION</scope>
</reference>
<dbReference type="InterPro" id="IPR030431">
    <property type="entry name" value="ENTREP1-3"/>
</dbReference>